<evidence type="ECO:0000313" key="1">
    <source>
        <dbReference type="EMBL" id="GGN41682.1"/>
    </source>
</evidence>
<dbReference type="Proteomes" id="UP000605099">
    <property type="component" value="Unassembled WGS sequence"/>
</dbReference>
<evidence type="ECO:0000313" key="2">
    <source>
        <dbReference type="Proteomes" id="UP000605099"/>
    </source>
</evidence>
<dbReference type="Pfam" id="PF04402">
    <property type="entry name" value="SIMPL"/>
    <property type="match status" value="1"/>
</dbReference>
<protein>
    <submittedName>
        <fullName evidence="1">SIMPL domain-containing protein</fullName>
    </submittedName>
</protein>
<dbReference type="Gene3D" id="3.30.70.2970">
    <property type="entry name" value="Protein of unknown function (DUF541), domain 2"/>
    <property type="match status" value="1"/>
</dbReference>
<dbReference type="Gene3D" id="3.30.110.170">
    <property type="entry name" value="Protein of unknown function (DUF541), domain 1"/>
    <property type="match status" value="1"/>
</dbReference>
<organism evidence="1 2">
    <name type="scientific">Novosphingobium indicum</name>
    <dbReference type="NCBI Taxonomy" id="462949"/>
    <lineage>
        <taxon>Bacteria</taxon>
        <taxon>Pseudomonadati</taxon>
        <taxon>Pseudomonadota</taxon>
        <taxon>Alphaproteobacteria</taxon>
        <taxon>Sphingomonadales</taxon>
        <taxon>Sphingomonadaceae</taxon>
        <taxon>Novosphingobium</taxon>
    </lineage>
</organism>
<dbReference type="InterPro" id="IPR052022">
    <property type="entry name" value="26kDa_periplasmic_antigen"/>
</dbReference>
<dbReference type="PIRSF" id="PIRSF029033">
    <property type="entry name" value="UCP029033"/>
    <property type="match status" value="1"/>
</dbReference>
<name>A0ABQ2JAF3_9SPHN</name>
<dbReference type="InterPro" id="IPR007497">
    <property type="entry name" value="SIMPL/DUF541"/>
</dbReference>
<proteinExistence type="predicted"/>
<dbReference type="InterPro" id="IPR016907">
    <property type="entry name" value="UCP029033"/>
</dbReference>
<reference evidence="2" key="1">
    <citation type="journal article" date="2019" name="Int. J. Syst. Evol. Microbiol.">
        <title>The Global Catalogue of Microorganisms (GCM) 10K type strain sequencing project: providing services to taxonomists for standard genome sequencing and annotation.</title>
        <authorList>
            <consortium name="The Broad Institute Genomics Platform"/>
            <consortium name="The Broad Institute Genome Sequencing Center for Infectious Disease"/>
            <person name="Wu L."/>
            <person name="Ma J."/>
        </authorList>
    </citation>
    <scope>NUCLEOTIDE SEQUENCE [LARGE SCALE GENOMIC DNA]</scope>
    <source>
        <strain evidence="2">CGMCC 1.6784</strain>
    </source>
</reference>
<dbReference type="PANTHER" id="PTHR34387:SF2">
    <property type="entry name" value="SLR1258 PROTEIN"/>
    <property type="match status" value="1"/>
</dbReference>
<dbReference type="RefSeq" id="WP_229710042.1">
    <property type="nucleotide sequence ID" value="NZ_BMLK01000002.1"/>
</dbReference>
<dbReference type="PANTHER" id="PTHR34387">
    <property type="entry name" value="SLR1258 PROTEIN"/>
    <property type="match status" value="1"/>
</dbReference>
<dbReference type="EMBL" id="BMLK01000002">
    <property type="protein sequence ID" value="GGN41682.1"/>
    <property type="molecule type" value="Genomic_DNA"/>
</dbReference>
<sequence>MRPIVLSSVILAASIVIGGFALGDGLKRAQRADRSVTVRGLAERDVTADLATWTISYSASASDLSSAQASVDQDTKQIHAFFRELGFPDDALQPTGVNVSQYKDNGVPNFTVRQRITLRTNDIERAEDAVRRQFDLVRRGVILEEGSGMSYTFTKLNDIKPEMVAAATKDARAAAEQFAKDSGAEVGAIKNATQGYFSIDARDGDSGGWGVSDSPFKKVRVVTTVNFYLR</sequence>
<comment type="caution">
    <text evidence="1">The sequence shown here is derived from an EMBL/GenBank/DDBJ whole genome shotgun (WGS) entry which is preliminary data.</text>
</comment>
<gene>
    <name evidence="1" type="ORF">GCM10011349_04000</name>
</gene>
<keyword evidence="2" id="KW-1185">Reference proteome</keyword>
<accession>A0ABQ2JAF3</accession>